<dbReference type="GO" id="GO:0000256">
    <property type="term" value="P:allantoin catabolic process"/>
    <property type="evidence" value="ECO:0007669"/>
    <property type="project" value="UniProtKB-UniRule"/>
</dbReference>
<dbReference type="RefSeq" id="WP_303548153.1">
    <property type="nucleotide sequence ID" value="NZ_JAUOPG010000001.1"/>
</dbReference>
<dbReference type="InterPro" id="IPR008979">
    <property type="entry name" value="Galactose-bd-like_sf"/>
</dbReference>
<dbReference type="PIRSF" id="PIRSF016516">
    <property type="entry name" value="Allantoicase"/>
    <property type="match status" value="1"/>
</dbReference>
<dbReference type="NCBIfam" id="TIGR02961">
    <property type="entry name" value="allantoicase"/>
    <property type="match status" value="1"/>
</dbReference>
<feature type="domain" description="Allantoicase" evidence="5">
    <location>
        <begin position="185"/>
        <end position="326"/>
    </location>
</feature>
<comment type="caution">
    <text evidence="6">The sequence shown here is derived from an EMBL/GenBank/DDBJ whole genome shotgun (WGS) entry which is preliminary data.</text>
</comment>
<evidence type="ECO:0000313" key="6">
    <source>
        <dbReference type="EMBL" id="MDO6452161.1"/>
    </source>
</evidence>
<evidence type="ECO:0000256" key="4">
    <source>
        <dbReference type="HAMAP-Rule" id="MF_00813"/>
    </source>
</evidence>
<name>A0AAW7XEJ0_9GAMM</name>
<dbReference type="Pfam" id="PF03561">
    <property type="entry name" value="Allantoicase"/>
    <property type="match status" value="2"/>
</dbReference>
<dbReference type="EMBL" id="JAUOPG010000001">
    <property type="protein sequence ID" value="MDO6452161.1"/>
    <property type="molecule type" value="Genomic_DNA"/>
</dbReference>
<reference evidence="6" key="1">
    <citation type="submission" date="2023-07" db="EMBL/GenBank/DDBJ databases">
        <title>Genome content predicts the carbon catabolic preferences of heterotrophic bacteria.</title>
        <authorList>
            <person name="Gralka M."/>
        </authorList>
    </citation>
    <scope>NUCLEOTIDE SEQUENCE</scope>
    <source>
        <strain evidence="6">I2M16</strain>
    </source>
</reference>
<protein>
    <recommendedName>
        <fullName evidence="4">Probable allantoicase</fullName>
        <ecNumber evidence="4">3.5.3.4</ecNumber>
    </recommendedName>
    <alternativeName>
        <fullName evidence="4">Allantoate amidinohydrolase</fullName>
    </alternativeName>
</protein>
<dbReference type="FunFam" id="2.60.120.260:FF:000090">
    <property type="entry name" value="Probable allantoicase"/>
    <property type="match status" value="1"/>
</dbReference>
<dbReference type="AlphaFoldDB" id="A0AAW7XEJ0"/>
<evidence type="ECO:0000259" key="5">
    <source>
        <dbReference type="Pfam" id="PF03561"/>
    </source>
</evidence>
<evidence type="ECO:0000256" key="3">
    <source>
        <dbReference type="ARBA" id="ARBA00022801"/>
    </source>
</evidence>
<organism evidence="6 7">
    <name type="scientific">Neptunomonas phycophila</name>
    <dbReference type="NCBI Taxonomy" id="1572645"/>
    <lineage>
        <taxon>Bacteria</taxon>
        <taxon>Pseudomonadati</taxon>
        <taxon>Pseudomonadota</taxon>
        <taxon>Gammaproteobacteria</taxon>
        <taxon>Oceanospirillales</taxon>
        <taxon>Oceanospirillaceae</taxon>
        <taxon>Neptunomonas</taxon>
    </lineage>
</organism>
<evidence type="ECO:0000256" key="1">
    <source>
        <dbReference type="ARBA" id="ARBA00009242"/>
    </source>
</evidence>
<dbReference type="Proteomes" id="UP001169862">
    <property type="component" value="Unassembled WGS sequence"/>
</dbReference>
<comment type="similarity">
    <text evidence="1 4">Belongs to the allantoicase family.</text>
</comment>
<dbReference type="InterPro" id="IPR005164">
    <property type="entry name" value="Allantoicase"/>
</dbReference>
<keyword evidence="2 4" id="KW-0659">Purine metabolism</keyword>
<comment type="catalytic activity">
    <reaction evidence="4">
        <text>allantoate + H2O = (S)-ureidoglycolate + urea</text>
        <dbReference type="Rhea" id="RHEA:11016"/>
        <dbReference type="ChEBI" id="CHEBI:15377"/>
        <dbReference type="ChEBI" id="CHEBI:16199"/>
        <dbReference type="ChEBI" id="CHEBI:17536"/>
        <dbReference type="ChEBI" id="CHEBI:57296"/>
        <dbReference type="EC" id="3.5.3.4"/>
    </reaction>
</comment>
<sequence length="329" mass="36976">MTNNTEFTHLLNLADARLGSIATFVTDDWFADVNRMLQPQPPVWKEGVFDDNGKWMDGWESRRKRYEGYDHAIIKLGVAGVFKGVDIDTTFFTGNYPPSASLEACYSPEAEPDDSTQWTQVLAPVNLQGDSNNLFDINSDQPWTHVRFNIFPDGGVARLRIYGTPFVDWSQNLDQTYDFASALLGARSLACSDEHYGKMSNILNPGRGINMGDGWETARRRVPGNDWVIIQLAKPCLPEEIIVDTHFFKGNYPDSCSIQAALVESATDEQVATRSLYWRELLPAQKLQMDREHTFNSELNDLGVVSHIKLNIFPDGGISRIRVIGKLPA</sequence>
<evidence type="ECO:0000256" key="2">
    <source>
        <dbReference type="ARBA" id="ARBA00022631"/>
    </source>
</evidence>
<dbReference type="FunFam" id="2.60.120.260:FF:000059">
    <property type="entry name" value="Probable allantoicase"/>
    <property type="match status" value="1"/>
</dbReference>
<dbReference type="PANTHER" id="PTHR12045:SF3">
    <property type="entry name" value="INACTIVE ALLANTOICASE-RELATED"/>
    <property type="match status" value="1"/>
</dbReference>
<dbReference type="GO" id="GO:0004037">
    <property type="term" value="F:allantoicase activity"/>
    <property type="evidence" value="ECO:0007669"/>
    <property type="project" value="UniProtKB-UniRule"/>
</dbReference>
<dbReference type="PANTHER" id="PTHR12045">
    <property type="entry name" value="ALLANTOICASE"/>
    <property type="match status" value="1"/>
</dbReference>
<evidence type="ECO:0000313" key="7">
    <source>
        <dbReference type="Proteomes" id="UP001169862"/>
    </source>
</evidence>
<dbReference type="SUPFAM" id="SSF49785">
    <property type="entry name" value="Galactose-binding domain-like"/>
    <property type="match status" value="2"/>
</dbReference>
<proteinExistence type="inferred from homology"/>
<dbReference type="HAMAP" id="MF_00813">
    <property type="entry name" value="Allantoicase"/>
    <property type="match status" value="1"/>
</dbReference>
<gene>
    <name evidence="4 6" type="primary">alc</name>
    <name evidence="6" type="ORF">Q4490_01160</name>
</gene>
<dbReference type="EC" id="3.5.3.4" evidence="4"/>
<dbReference type="Gene3D" id="2.60.120.260">
    <property type="entry name" value="Galactose-binding domain-like"/>
    <property type="match status" value="2"/>
</dbReference>
<dbReference type="InterPro" id="IPR015908">
    <property type="entry name" value="Allantoicase_dom"/>
</dbReference>
<feature type="domain" description="Allantoicase" evidence="5">
    <location>
        <begin position="19"/>
        <end position="165"/>
    </location>
</feature>
<keyword evidence="3 4" id="KW-0378">Hydrolase</keyword>
<comment type="pathway">
    <text evidence="4">Nitrogen metabolism; (S)-allantoin degradation; (S)-ureidoglycolate from allantoate (aminidohydrolase route): step 1/1.</text>
</comment>
<accession>A0AAW7XEJ0</accession>
<dbReference type="GO" id="GO:0006144">
    <property type="term" value="P:purine nucleobase metabolic process"/>
    <property type="evidence" value="ECO:0007669"/>
    <property type="project" value="UniProtKB-KW"/>
</dbReference>